<dbReference type="PANTHER" id="PTHR46268:SF6">
    <property type="entry name" value="UNIVERSAL STRESS PROTEIN UP12"/>
    <property type="match status" value="1"/>
</dbReference>
<dbReference type="Proteomes" id="UP000293291">
    <property type="component" value="Unassembled WGS sequence"/>
</dbReference>
<evidence type="ECO:0000313" key="4">
    <source>
        <dbReference type="Proteomes" id="UP000293291"/>
    </source>
</evidence>
<dbReference type="InterPro" id="IPR006016">
    <property type="entry name" value="UspA"/>
</dbReference>
<dbReference type="CDD" id="cd00293">
    <property type="entry name" value="USP-like"/>
    <property type="match status" value="1"/>
</dbReference>
<gene>
    <name evidence="3" type="ORF">EUA07_14145</name>
</gene>
<dbReference type="SUPFAM" id="SSF52402">
    <property type="entry name" value="Adenine nucleotide alpha hydrolases-like"/>
    <property type="match status" value="1"/>
</dbReference>
<dbReference type="OrthoDB" id="6174426at2"/>
<dbReference type="RefSeq" id="WP_129455826.1">
    <property type="nucleotide sequence ID" value="NZ_JACXYX010000016.1"/>
</dbReference>
<dbReference type="PANTHER" id="PTHR46268">
    <property type="entry name" value="STRESS RESPONSE PROTEIN NHAX"/>
    <property type="match status" value="1"/>
</dbReference>
<dbReference type="EMBL" id="SDWU01000015">
    <property type="protein sequence ID" value="RYC00275.1"/>
    <property type="molecule type" value="Genomic_DNA"/>
</dbReference>
<evidence type="ECO:0000259" key="2">
    <source>
        <dbReference type="Pfam" id="PF00582"/>
    </source>
</evidence>
<dbReference type="Pfam" id="PF00582">
    <property type="entry name" value="Usp"/>
    <property type="match status" value="1"/>
</dbReference>
<reference evidence="3 4" key="1">
    <citation type="submission" date="2019-01" db="EMBL/GenBank/DDBJ databases">
        <title>Novel species of Nocardioides.</title>
        <authorList>
            <person name="Liu Q."/>
            <person name="Xin Y.-H."/>
        </authorList>
    </citation>
    <scope>NUCLEOTIDE SEQUENCE [LARGE SCALE GENOMIC DNA]</scope>
    <source>
        <strain evidence="3 4">CGMCC 4.6875</strain>
    </source>
</reference>
<dbReference type="Gene3D" id="3.40.50.620">
    <property type="entry name" value="HUPs"/>
    <property type="match status" value="1"/>
</dbReference>
<proteinExistence type="inferred from homology"/>
<comment type="similarity">
    <text evidence="1">Belongs to the universal stress protein A family.</text>
</comment>
<organism evidence="3 4">
    <name type="scientific">Nocardioides ganghwensis</name>
    <dbReference type="NCBI Taxonomy" id="252230"/>
    <lineage>
        <taxon>Bacteria</taxon>
        <taxon>Bacillati</taxon>
        <taxon>Actinomycetota</taxon>
        <taxon>Actinomycetes</taxon>
        <taxon>Propionibacteriales</taxon>
        <taxon>Nocardioidaceae</taxon>
        <taxon>Nocardioides</taxon>
    </lineage>
</organism>
<evidence type="ECO:0000313" key="3">
    <source>
        <dbReference type="EMBL" id="RYC00275.1"/>
    </source>
</evidence>
<dbReference type="PRINTS" id="PR01438">
    <property type="entry name" value="UNVRSLSTRESS"/>
</dbReference>
<dbReference type="InterPro" id="IPR014729">
    <property type="entry name" value="Rossmann-like_a/b/a_fold"/>
</dbReference>
<protein>
    <submittedName>
        <fullName evidence="3">Universal stress protein</fullName>
    </submittedName>
</protein>
<keyword evidence="4" id="KW-1185">Reference proteome</keyword>
<accession>A0A4Q2SAE4</accession>
<dbReference type="InterPro" id="IPR006015">
    <property type="entry name" value="Universal_stress_UspA"/>
</dbReference>
<comment type="caution">
    <text evidence="3">The sequence shown here is derived from an EMBL/GenBank/DDBJ whole genome shotgun (WGS) entry which is preliminary data.</text>
</comment>
<dbReference type="AlphaFoldDB" id="A0A4Q2SAE4"/>
<evidence type="ECO:0000256" key="1">
    <source>
        <dbReference type="ARBA" id="ARBA00008791"/>
    </source>
</evidence>
<name>A0A4Q2SAE4_9ACTN</name>
<sequence length="152" mass="15859">MVRKEAHITGGIVVGHDGSRASGPVVRRAGDLARRLGVTLHVVRVWNVTTAPRPDTMVGGYVPPFAEFEQAVIADLKADCVAAGLADDVDVQLYALRGQATERLIDAAAGAEMLVVGTRGAGGFKGLRFGSTATQVVRHSPVPVLVIPNGPE</sequence>
<feature type="domain" description="UspA" evidence="2">
    <location>
        <begin position="12"/>
        <end position="148"/>
    </location>
</feature>